<evidence type="ECO:0000256" key="1">
    <source>
        <dbReference type="SAM" id="Phobius"/>
    </source>
</evidence>
<evidence type="ECO:0000313" key="3">
    <source>
        <dbReference type="Proteomes" id="UP000294919"/>
    </source>
</evidence>
<dbReference type="RefSeq" id="WP_279233094.1">
    <property type="nucleotide sequence ID" value="NZ_SLWV01000002.1"/>
</dbReference>
<dbReference type="Proteomes" id="UP000294919">
    <property type="component" value="Unassembled WGS sequence"/>
</dbReference>
<accession>A0A4R2LJ60</accession>
<feature type="transmembrane region" description="Helical" evidence="1">
    <location>
        <begin position="20"/>
        <end position="41"/>
    </location>
</feature>
<dbReference type="AlphaFoldDB" id="A0A4R2LJ60"/>
<reference evidence="2 3" key="1">
    <citation type="submission" date="2019-03" db="EMBL/GenBank/DDBJ databases">
        <title>Genomic Encyclopedia of Type Strains, Phase IV (KMG-IV): sequencing the most valuable type-strain genomes for metagenomic binning, comparative biology and taxonomic classification.</title>
        <authorList>
            <person name="Goeker M."/>
        </authorList>
    </citation>
    <scope>NUCLEOTIDE SEQUENCE [LARGE SCALE GENOMIC DNA]</scope>
    <source>
        <strain evidence="2 3">DSM 102940</strain>
    </source>
</reference>
<dbReference type="PROSITE" id="PS51257">
    <property type="entry name" value="PROKAR_LIPOPROTEIN"/>
    <property type="match status" value="1"/>
</dbReference>
<proteinExistence type="predicted"/>
<name>A0A4R2LJ60_9FIRM</name>
<sequence length="44" mass="4828">MADKQCGGIGSIFGGCDDNLLFFFLLLVILFYFCGGFDSFFGKC</sequence>
<protein>
    <submittedName>
        <fullName evidence="2">Uncharacterized protein</fullName>
    </submittedName>
</protein>
<gene>
    <name evidence="2" type="ORF">EV214_102113</name>
</gene>
<comment type="caution">
    <text evidence="2">The sequence shown here is derived from an EMBL/GenBank/DDBJ whole genome shotgun (WGS) entry which is preliminary data.</text>
</comment>
<keyword evidence="1" id="KW-1133">Transmembrane helix</keyword>
<keyword evidence="1" id="KW-0812">Transmembrane</keyword>
<evidence type="ECO:0000313" key="2">
    <source>
        <dbReference type="EMBL" id="TCO79395.1"/>
    </source>
</evidence>
<keyword evidence="1" id="KW-0472">Membrane</keyword>
<dbReference type="EMBL" id="SLWV01000002">
    <property type="protein sequence ID" value="TCO79395.1"/>
    <property type="molecule type" value="Genomic_DNA"/>
</dbReference>
<keyword evidence="3" id="KW-1185">Reference proteome</keyword>
<organism evidence="2 3">
    <name type="scientific">Marinisporobacter balticus</name>
    <dbReference type="NCBI Taxonomy" id="2018667"/>
    <lineage>
        <taxon>Bacteria</taxon>
        <taxon>Bacillati</taxon>
        <taxon>Bacillota</taxon>
        <taxon>Clostridia</taxon>
        <taxon>Peptostreptococcales</taxon>
        <taxon>Thermotaleaceae</taxon>
        <taxon>Marinisporobacter</taxon>
    </lineage>
</organism>